<dbReference type="Pfam" id="PF04525">
    <property type="entry name" value="LOR"/>
    <property type="match status" value="1"/>
</dbReference>
<dbReference type="Gene3D" id="2.40.160.200">
    <property type="entry name" value="LURP1-related"/>
    <property type="match status" value="1"/>
</dbReference>
<comment type="similarity">
    <text evidence="1">Belongs to the LOR family.</text>
</comment>
<reference evidence="2" key="1">
    <citation type="submission" date="2018-11" db="EMBL/GenBank/DDBJ databases">
        <authorList>
            <person name="Grassa J C."/>
        </authorList>
    </citation>
    <scope>NUCLEOTIDE SEQUENCE [LARGE SCALE GENOMIC DNA]</scope>
</reference>
<dbReference type="AlphaFoldDB" id="A0A803QHI2"/>
<evidence type="ECO:0000313" key="3">
    <source>
        <dbReference type="Proteomes" id="UP000596661"/>
    </source>
</evidence>
<keyword evidence="3" id="KW-1185">Reference proteome</keyword>
<evidence type="ECO:0000313" key="2">
    <source>
        <dbReference type="EnsemblPlants" id="cds.evm.model.09.832"/>
    </source>
</evidence>
<dbReference type="Proteomes" id="UP000596661">
    <property type="component" value="Chromosome 9"/>
</dbReference>
<dbReference type="EnsemblPlants" id="evm.model.09.832">
    <property type="protein sequence ID" value="cds.evm.model.09.832"/>
    <property type="gene ID" value="evm.TU.09.832"/>
</dbReference>
<dbReference type="PANTHER" id="PTHR31087">
    <property type="match status" value="1"/>
</dbReference>
<dbReference type="InterPro" id="IPR007612">
    <property type="entry name" value="LOR"/>
</dbReference>
<organism evidence="2 3">
    <name type="scientific">Cannabis sativa</name>
    <name type="common">Hemp</name>
    <name type="synonym">Marijuana</name>
    <dbReference type="NCBI Taxonomy" id="3483"/>
    <lineage>
        <taxon>Eukaryota</taxon>
        <taxon>Viridiplantae</taxon>
        <taxon>Streptophyta</taxon>
        <taxon>Embryophyta</taxon>
        <taxon>Tracheophyta</taxon>
        <taxon>Spermatophyta</taxon>
        <taxon>Magnoliopsida</taxon>
        <taxon>eudicotyledons</taxon>
        <taxon>Gunneridae</taxon>
        <taxon>Pentapetalae</taxon>
        <taxon>rosids</taxon>
        <taxon>fabids</taxon>
        <taxon>Rosales</taxon>
        <taxon>Cannabaceae</taxon>
        <taxon>Cannabis</taxon>
    </lineage>
</organism>
<reference evidence="2" key="2">
    <citation type="submission" date="2021-03" db="UniProtKB">
        <authorList>
            <consortium name="EnsemblPlants"/>
        </authorList>
    </citation>
    <scope>IDENTIFICATION</scope>
</reference>
<sequence>MGVAGLIWAGGAREPCLFFVLVQSQRSQQMGFMASGCRSRWLRVSAFQVGTTPVEPFVLAVGTIPFVVPRSCHILARTYWPDQKGTTRRANQRLVFRVDNYSRKNSYVKGGLVLMDGTGKPLLTLKPQVFSIQYQWNAYKGSEESSPTKSSKVFSMRSKSSLLFTNMDKNAEAEVFFERRDDDQDQDQDQKNSQQNPDFRIEGCFWRRNCKIRNRNGEVVAHIARKKVNDRVLLGDDVFSLVVQPGVDAKLIMSFHSMHPLATKQYSIPISSSLPSTYGKDG</sequence>
<dbReference type="SUPFAM" id="SSF54518">
    <property type="entry name" value="Tubby C-terminal domain-like"/>
    <property type="match status" value="1"/>
</dbReference>
<name>A0A803QHI2_CANSA</name>
<accession>A0A803QHI2</accession>
<dbReference type="EMBL" id="UZAU01000740">
    <property type="status" value="NOT_ANNOTATED_CDS"/>
    <property type="molecule type" value="Genomic_DNA"/>
</dbReference>
<protein>
    <submittedName>
        <fullName evidence="2">Uncharacterized protein</fullName>
    </submittedName>
</protein>
<dbReference type="InterPro" id="IPR038595">
    <property type="entry name" value="LOR_sf"/>
</dbReference>
<evidence type="ECO:0000256" key="1">
    <source>
        <dbReference type="ARBA" id="ARBA00005437"/>
    </source>
</evidence>
<proteinExistence type="inferred from homology"/>
<dbReference type="PANTHER" id="PTHR31087:SF95">
    <property type="entry name" value="EXPRESSED PROTEIN"/>
    <property type="match status" value="1"/>
</dbReference>
<dbReference type="Gramene" id="evm.model.09.832">
    <property type="protein sequence ID" value="cds.evm.model.09.832"/>
    <property type="gene ID" value="evm.TU.09.832"/>
</dbReference>
<dbReference type="InterPro" id="IPR025659">
    <property type="entry name" value="Tubby-like_C"/>
</dbReference>